<dbReference type="Proteomes" id="UP001165121">
    <property type="component" value="Unassembled WGS sequence"/>
</dbReference>
<evidence type="ECO:0000313" key="1">
    <source>
        <dbReference type="EMBL" id="GMF46204.1"/>
    </source>
</evidence>
<dbReference type="EMBL" id="BSXT01001945">
    <property type="protein sequence ID" value="GMF46204.1"/>
    <property type="molecule type" value="Genomic_DNA"/>
</dbReference>
<proteinExistence type="predicted"/>
<sequence length="96" mass="10728">MHEFPVDMAHSKAIEETGISLHPELLRRDGTDISQSDWVFDSGSGYGLTANASLFVSMKLTQEFRFTFGEGWKLSNTHIGSVKIYFLGPDGNNIKF</sequence>
<dbReference type="AlphaFoldDB" id="A0A9W6XSX3"/>
<reference evidence="1" key="1">
    <citation type="submission" date="2023-04" db="EMBL/GenBank/DDBJ databases">
        <title>Phytophthora fragariaefolia NBRC 109709.</title>
        <authorList>
            <person name="Ichikawa N."/>
            <person name="Sato H."/>
            <person name="Tonouchi N."/>
        </authorList>
    </citation>
    <scope>NUCLEOTIDE SEQUENCE</scope>
    <source>
        <strain evidence="1">NBRC 109709</strain>
    </source>
</reference>
<keyword evidence="2" id="KW-1185">Reference proteome</keyword>
<dbReference type="OrthoDB" id="10477151at2759"/>
<evidence type="ECO:0000313" key="2">
    <source>
        <dbReference type="Proteomes" id="UP001165121"/>
    </source>
</evidence>
<accession>A0A9W6XSX3</accession>
<name>A0A9W6XSX3_9STRA</name>
<organism evidence="1 2">
    <name type="scientific">Phytophthora fragariaefolia</name>
    <dbReference type="NCBI Taxonomy" id="1490495"/>
    <lineage>
        <taxon>Eukaryota</taxon>
        <taxon>Sar</taxon>
        <taxon>Stramenopiles</taxon>
        <taxon>Oomycota</taxon>
        <taxon>Peronosporomycetes</taxon>
        <taxon>Peronosporales</taxon>
        <taxon>Peronosporaceae</taxon>
        <taxon>Phytophthora</taxon>
    </lineage>
</organism>
<gene>
    <name evidence="1" type="ORF">Pfra01_001690300</name>
</gene>
<comment type="caution">
    <text evidence="1">The sequence shown here is derived from an EMBL/GenBank/DDBJ whole genome shotgun (WGS) entry which is preliminary data.</text>
</comment>
<protein>
    <submittedName>
        <fullName evidence="1">Unnamed protein product</fullName>
    </submittedName>
</protein>